<dbReference type="InterPro" id="IPR025792">
    <property type="entry name" value="tRNA_Gua_MeTrfase_euk"/>
</dbReference>
<dbReference type="Gene3D" id="3.30.300.110">
    <property type="entry name" value="Met-10+ protein-like domains"/>
    <property type="match status" value="1"/>
</dbReference>
<proteinExistence type="inferred from homology"/>
<gene>
    <name evidence="13" type="ORF">ONE63_006297</name>
</gene>
<keyword evidence="5 11" id="KW-0949">S-adenosyl-L-methionine</keyword>
<dbReference type="SUPFAM" id="SSF53335">
    <property type="entry name" value="S-adenosyl-L-methionine-dependent methyltransferases"/>
    <property type="match status" value="1"/>
</dbReference>
<comment type="subunit">
    <text evidence="11">Monomer.</text>
</comment>
<evidence type="ECO:0000256" key="5">
    <source>
        <dbReference type="ARBA" id="ARBA00022691"/>
    </source>
</evidence>
<evidence type="ECO:0000256" key="2">
    <source>
        <dbReference type="ARBA" id="ARBA00022490"/>
    </source>
</evidence>
<comment type="caution">
    <text evidence="13">The sequence shown here is derived from an EMBL/GenBank/DDBJ whole genome shotgun (WGS) entry which is preliminary data.</text>
</comment>
<dbReference type="GO" id="GO:0005759">
    <property type="term" value="C:mitochondrial matrix"/>
    <property type="evidence" value="ECO:0007669"/>
    <property type="project" value="UniProtKB-SubCell"/>
</dbReference>
<name>A0AAV7Y0C5_9NEOP</name>
<comment type="similarity">
    <text evidence="1">Belongs to the class I-like SAM-binding methyltransferase superfamily. TRM5/TYW2 family.</text>
</comment>
<evidence type="ECO:0000256" key="6">
    <source>
        <dbReference type="ARBA" id="ARBA00022694"/>
    </source>
</evidence>
<sequence>MQNETLQLGRRIIQRFQSYKAVQFFLSSKFCSLFSFKMTPDQDSILRDDLLQPPHSVNGMKKLDREKFTKTIKVPYIVSSIQDLPKVLKVAKKYLLKMPNLNAVQTIDGTCEKKIILDPSKLKECLASSERERPECFTIKEENIKMCDISLTYDNWLAEGIFKAVLPVDQEGVSSWSIIGHIIHVNLREHLLDYKSLVGQVLLDKNKQARSVVNKANSIDSTYRTFQIELLAGDDDTLAEVKENHCTFKFDFSKVYWNPRLGGEHERVVNELSDGDVLYDVFAGVGPFAVPAAKKRCRVLANDLNPESFKWLQHNVKINKVADRVTVHNKDGADFILQDIKADLLKCWGEGNEKNIHITMNLPAMAVEFLKNFRGLIAPEEKPANFISPIIHVYCFIKNAEDSVKAAKELVEHELGAELGENLKKVFLVRTVSNNKDMMRVRFTIPECVLFSNLSDESEPVAKKLCLRNADE</sequence>
<dbReference type="GO" id="GO:0002939">
    <property type="term" value="P:tRNA N1-guanine methylation"/>
    <property type="evidence" value="ECO:0007669"/>
    <property type="project" value="TreeGrafter"/>
</dbReference>
<keyword evidence="6 11" id="KW-0819">tRNA processing</keyword>
<dbReference type="PROSITE" id="PS51684">
    <property type="entry name" value="SAM_MT_TRM5_TYW2"/>
    <property type="match status" value="1"/>
</dbReference>
<evidence type="ECO:0000259" key="12">
    <source>
        <dbReference type="PROSITE" id="PS51684"/>
    </source>
</evidence>
<evidence type="ECO:0000313" key="14">
    <source>
        <dbReference type="Proteomes" id="UP001075354"/>
    </source>
</evidence>
<comment type="subcellular location">
    <subcellularLocation>
        <location evidence="11">Mitochondrion matrix</location>
    </subcellularLocation>
    <subcellularLocation>
        <location evidence="11">Nucleus</location>
    </subcellularLocation>
    <subcellularLocation>
        <location evidence="11">Cytoplasm</location>
    </subcellularLocation>
    <text evidence="11">Predominantly in the mitochondria and in the nucleus.</text>
</comment>
<dbReference type="GO" id="GO:0070901">
    <property type="term" value="P:mitochondrial tRNA methylation"/>
    <property type="evidence" value="ECO:0007669"/>
    <property type="project" value="TreeGrafter"/>
</dbReference>
<dbReference type="InterPro" id="IPR056744">
    <property type="entry name" value="TRM5/TYW2-like_N"/>
</dbReference>
<evidence type="ECO:0000313" key="13">
    <source>
        <dbReference type="EMBL" id="KAJ1529524.1"/>
    </source>
</evidence>
<feature type="binding site" evidence="11">
    <location>
        <begin position="303"/>
        <end position="304"/>
    </location>
    <ligand>
        <name>S-adenosyl-L-methionine</name>
        <dbReference type="ChEBI" id="CHEBI:59789"/>
    </ligand>
</feature>
<dbReference type="InterPro" id="IPR030382">
    <property type="entry name" value="MeTrfase_TRM5/TYW2"/>
</dbReference>
<dbReference type="GO" id="GO:0052906">
    <property type="term" value="F:tRNA (guanine(37)-N1)-methyltransferase activity"/>
    <property type="evidence" value="ECO:0007669"/>
    <property type="project" value="UniProtKB-UniRule"/>
</dbReference>
<evidence type="ECO:0000256" key="8">
    <source>
        <dbReference type="ARBA" id="ARBA00023242"/>
    </source>
</evidence>
<dbReference type="HAMAP" id="MF_03152">
    <property type="entry name" value="TRM5"/>
    <property type="match status" value="1"/>
</dbReference>
<dbReference type="Pfam" id="PF25133">
    <property type="entry name" value="TYW2_N_2"/>
    <property type="match status" value="1"/>
</dbReference>
<feature type="binding site" evidence="11">
    <location>
        <position position="361"/>
    </location>
    <ligand>
        <name>S-adenosyl-L-methionine</name>
        <dbReference type="ChEBI" id="CHEBI:59789"/>
    </ligand>
</feature>
<organism evidence="13 14">
    <name type="scientific">Megalurothrips usitatus</name>
    <name type="common">bean blossom thrips</name>
    <dbReference type="NCBI Taxonomy" id="439358"/>
    <lineage>
        <taxon>Eukaryota</taxon>
        <taxon>Metazoa</taxon>
        <taxon>Ecdysozoa</taxon>
        <taxon>Arthropoda</taxon>
        <taxon>Hexapoda</taxon>
        <taxon>Insecta</taxon>
        <taxon>Pterygota</taxon>
        <taxon>Neoptera</taxon>
        <taxon>Paraneoptera</taxon>
        <taxon>Thysanoptera</taxon>
        <taxon>Terebrantia</taxon>
        <taxon>Thripoidea</taxon>
        <taxon>Thripidae</taxon>
        <taxon>Megalurothrips</taxon>
    </lineage>
</organism>
<keyword evidence="7 11" id="KW-0496">Mitochondrion</keyword>
<keyword evidence="8 11" id="KW-0539">Nucleus</keyword>
<keyword evidence="4 11" id="KW-0808">Transferase</keyword>
<feature type="binding site" evidence="11">
    <location>
        <position position="265"/>
    </location>
    <ligand>
        <name>S-adenosyl-L-methionine</name>
        <dbReference type="ChEBI" id="CHEBI:59789"/>
    </ligand>
</feature>
<comment type="function">
    <text evidence="11">Specifically methylates the N1 position of guanosine-37 in various cytoplasmic and mitochondrial tRNAs. Methylation is not dependent on the nature of the nucleoside 5' of the target nucleoside. This is the first step in the biosynthesis of wybutosine (yW), a modified base adjacent to the anticodon of tRNAs and required for accurate decoding.</text>
</comment>
<dbReference type="InterPro" id="IPR056743">
    <property type="entry name" value="TRM5-TYW2-like_MTfase"/>
</dbReference>
<accession>A0AAV7Y0C5</accession>
<dbReference type="Gene3D" id="3.40.50.150">
    <property type="entry name" value="Vaccinia Virus protein VP39"/>
    <property type="match status" value="1"/>
</dbReference>
<comment type="function">
    <text evidence="9">Involved in mitochondrial tRNA methylation. Specifically methylates the N1 position of guanosine-37 in various tRNAs. Methylation is not dependent on the nature of the nucleoside 5' of the target nucleoside. This is the first step in the biosynthesis of wybutosine (yW), a modified base adjacent to the anticodon of tRNAs and required for accurate decoding.</text>
</comment>
<evidence type="ECO:0000256" key="11">
    <source>
        <dbReference type="HAMAP-Rule" id="MF_03152"/>
    </source>
</evidence>
<evidence type="ECO:0000256" key="4">
    <source>
        <dbReference type="ARBA" id="ARBA00022679"/>
    </source>
</evidence>
<dbReference type="Proteomes" id="UP001075354">
    <property type="component" value="Chromosome 3"/>
</dbReference>
<dbReference type="PANTHER" id="PTHR23245">
    <property type="entry name" value="TRNA METHYLTRANSFERASE"/>
    <property type="match status" value="1"/>
</dbReference>
<protein>
    <recommendedName>
        <fullName evidence="11">tRNA (guanine(37)-N1)-methyltransferase</fullName>
        <ecNumber evidence="11">2.1.1.228</ecNumber>
    </recommendedName>
    <alternativeName>
        <fullName evidence="11">M1G-methyltransferase</fullName>
    </alternativeName>
    <alternativeName>
        <fullName evidence="11">tRNA [GM37] methyltransferase</fullName>
    </alternativeName>
    <alternativeName>
        <fullName evidence="11">tRNA methyltransferase 5 homolog</fullName>
    </alternativeName>
</protein>
<comment type="similarity">
    <text evidence="11">Belongs to the TRM5 / TYW2 family.</text>
</comment>
<evidence type="ECO:0000256" key="1">
    <source>
        <dbReference type="ARBA" id="ARBA00009775"/>
    </source>
</evidence>
<feature type="binding site" evidence="11">
    <location>
        <begin position="331"/>
        <end position="332"/>
    </location>
    <ligand>
        <name>S-adenosyl-L-methionine</name>
        <dbReference type="ChEBI" id="CHEBI:59789"/>
    </ligand>
</feature>
<dbReference type="CDD" id="cd02440">
    <property type="entry name" value="AdoMet_MTases"/>
    <property type="match status" value="1"/>
</dbReference>
<comment type="catalytic activity">
    <reaction evidence="10 11">
        <text>guanosine(37) in tRNA + S-adenosyl-L-methionine = N(1)-methylguanosine(37) in tRNA + S-adenosyl-L-homocysteine + H(+)</text>
        <dbReference type="Rhea" id="RHEA:36899"/>
        <dbReference type="Rhea" id="RHEA-COMP:10145"/>
        <dbReference type="Rhea" id="RHEA-COMP:10147"/>
        <dbReference type="ChEBI" id="CHEBI:15378"/>
        <dbReference type="ChEBI" id="CHEBI:57856"/>
        <dbReference type="ChEBI" id="CHEBI:59789"/>
        <dbReference type="ChEBI" id="CHEBI:73542"/>
        <dbReference type="ChEBI" id="CHEBI:74269"/>
        <dbReference type="EC" id="2.1.1.228"/>
    </reaction>
</comment>
<dbReference type="GO" id="GO:0005634">
    <property type="term" value="C:nucleus"/>
    <property type="evidence" value="ECO:0007669"/>
    <property type="project" value="UniProtKB-SubCell"/>
</dbReference>
<dbReference type="Pfam" id="PF02475">
    <property type="entry name" value="TRM5-TYW2_MTfase"/>
    <property type="match status" value="1"/>
</dbReference>
<keyword evidence="14" id="KW-1185">Reference proteome</keyword>
<dbReference type="PANTHER" id="PTHR23245:SF36">
    <property type="entry name" value="TRNA (GUANINE(37)-N1)-METHYLTRANSFERASE"/>
    <property type="match status" value="1"/>
</dbReference>
<feature type="domain" description="SAM-dependent methyltransferase TRM5/TYW2-type" evidence="12">
    <location>
        <begin position="176"/>
        <end position="447"/>
    </location>
</feature>
<dbReference type="FunFam" id="3.30.300.110:FF:000001">
    <property type="entry name" value="tRNA (guanine(37)-N1)-methyltransferase"/>
    <property type="match status" value="1"/>
</dbReference>
<evidence type="ECO:0000256" key="10">
    <source>
        <dbReference type="ARBA" id="ARBA00047783"/>
    </source>
</evidence>
<reference evidence="13" key="1">
    <citation type="submission" date="2022-12" db="EMBL/GenBank/DDBJ databases">
        <title>Chromosome-level genome assembly of the bean flower thrips Megalurothrips usitatus.</title>
        <authorList>
            <person name="Ma L."/>
            <person name="Liu Q."/>
            <person name="Li H."/>
            <person name="Cai W."/>
        </authorList>
    </citation>
    <scope>NUCLEOTIDE SEQUENCE</scope>
    <source>
        <strain evidence="13">Cailab_2022a</strain>
    </source>
</reference>
<dbReference type="AlphaFoldDB" id="A0AAV7Y0C5"/>
<evidence type="ECO:0000256" key="9">
    <source>
        <dbReference type="ARBA" id="ARBA00045951"/>
    </source>
</evidence>
<evidence type="ECO:0000256" key="7">
    <source>
        <dbReference type="ARBA" id="ARBA00023128"/>
    </source>
</evidence>
<evidence type="ECO:0000256" key="3">
    <source>
        <dbReference type="ARBA" id="ARBA00022603"/>
    </source>
</evidence>
<dbReference type="EMBL" id="JAPTSV010000003">
    <property type="protein sequence ID" value="KAJ1529524.1"/>
    <property type="molecule type" value="Genomic_DNA"/>
</dbReference>
<dbReference type="InterPro" id="IPR029063">
    <property type="entry name" value="SAM-dependent_MTases_sf"/>
</dbReference>
<keyword evidence="3 11" id="KW-0489">Methyltransferase</keyword>
<keyword evidence="2 11" id="KW-0963">Cytoplasm</keyword>
<dbReference type="EC" id="2.1.1.228" evidence="11"/>